<gene>
    <name evidence="1" type="ORF">TCHU04912_LOCUS5555</name>
</gene>
<accession>A0A7S1X139</accession>
<name>A0A7S1X139_9CHLO</name>
<proteinExistence type="predicted"/>
<sequence length="102" mass="10683">MAMQKSCSTAWPPPELPAAATARLGWPEATHTCLWTAGPPRGRVEGGLSLDAPDLSRGEVGRRRGCGGLRRHVVREKGGGVGRRAQNVDVAVAAIAISVRSC</sequence>
<evidence type="ECO:0000313" key="1">
    <source>
        <dbReference type="EMBL" id="CAD9203320.1"/>
    </source>
</evidence>
<dbReference type="AlphaFoldDB" id="A0A7S1X139"/>
<protein>
    <submittedName>
        <fullName evidence="1">Uncharacterized protein</fullName>
    </submittedName>
</protein>
<dbReference type="EMBL" id="HBGG01010953">
    <property type="protein sequence ID" value="CAD9203320.1"/>
    <property type="molecule type" value="Transcribed_RNA"/>
</dbReference>
<reference evidence="1" key="1">
    <citation type="submission" date="2021-01" db="EMBL/GenBank/DDBJ databases">
        <authorList>
            <person name="Corre E."/>
            <person name="Pelletier E."/>
            <person name="Niang G."/>
            <person name="Scheremetjew M."/>
            <person name="Finn R."/>
            <person name="Kale V."/>
            <person name="Holt S."/>
            <person name="Cochrane G."/>
            <person name="Meng A."/>
            <person name="Brown T."/>
            <person name="Cohen L."/>
        </authorList>
    </citation>
    <scope>NUCLEOTIDE SEQUENCE</scope>
    <source>
        <strain evidence="1">PLY429</strain>
    </source>
</reference>
<organism evidence="1">
    <name type="scientific">Tetraselmis chuii</name>
    <dbReference type="NCBI Taxonomy" id="63592"/>
    <lineage>
        <taxon>Eukaryota</taxon>
        <taxon>Viridiplantae</taxon>
        <taxon>Chlorophyta</taxon>
        <taxon>core chlorophytes</taxon>
        <taxon>Chlorodendrophyceae</taxon>
        <taxon>Chlorodendrales</taxon>
        <taxon>Chlorodendraceae</taxon>
        <taxon>Tetraselmis</taxon>
    </lineage>
</organism>